<organism evidence="6 7">
    <name type="scientific">Salmo salar</name>
    <name type="common">Atlantic salmon</name>
    <dbReference type="NCBI Taxonomy" id="8030"/>
    <lineage>
        <taxon>Eukaryota</taxon>
        <taxon>Metazoa</taxon>
        <taxon>Chordata</taxon>
        <taxon>Craniata</taxon>
        <taxon>Vertebrata</taxon>
        <taxon>Euteleostomi</taxon>
        <taxon>Actinopterygii</taxon>
        <taxon>Neopterygii</taxon>
        <taxon>Teleostei</taxon>
        <taxon>Protacanthopterygii</taxon>
        <taxon>Salmoniformes</taxon>
        <taxon>Salmonidae</taxon>
        <taxon>Salmoninae</taxon>
        <taxon>Salmo</taxon>
    </lineage>
</organism>
<dbReference type="InterPro" id="IPR025139">
    <property type="entry name" value="DUF4062"/>
</dbReference>
<feature type="domain" description="NACHT" evidence="4">
    <location>
        <begin position="1162"/>
        <end position="1367"/>
    </location>
</feature>
<dbReference type="InterPro" id="IPR008858">
    <property type="entry name" value="TROVE_dom"/>
</dbReference>
<dbReference type="SUPFAM" id="SSF52540">
    <property type="entry name" value="P-loop containing nucleoside triphosphate hydrolases"/>
    <property type="match status" value="1"/>
</dbReference>
<dbReference type="Gene3D" id="3.40.50.410">
    <property type="entry name" value="von Willebrand factor, type A domain"/>
    <property type="match status" value="1"/>
</dbReference>
<feature type="domain" description="TROVE" evidence="5">
    <location>
        <begin position="222"/>
        <end position="668"/>
    </location>
</feature>
<dbReference type="InterPro" id="IPR056828">
    <property type="entry name" value="Beta-prop_TEP1_C"/>
</dbReference>
<dbReference type="RefSeq" id="XP_013996177.2">
    <property type="nucleotide sequence ID" value="XM_014140702.2"/>
</dbReference>
<dbReference type="Gene3D" id="3.40.50.300">
    <property type="entry name" value="P-loop containing nucleotide triphosphate hydrolases"/>
    <property type="match status" value="1"/>
</dbReference>
<feature type="repeat" description="WD" evidence="3">
    <location>
        <begin position="2078"/>
        <end position="2119"/>
    </location>
</feature>
<feature type="repeat" description="WD" evidence="3">
    <location>
        <begin position="1840"/>
        <end position="1881"/>
    </location>
</feature>
<dbReference type="Gene3D" id="2.130.10.10">
    <property type="entry name" value="YVTN repeat-like/Quinoprotein amine dehydrogenase"/>
    <property type="match status" value="6"/>
</dbReference>
<evidence type="ECO:0000313" key="6">
    <source>
        <dbReference type="Proteomes" id="UP001652741"/>
    </source>
</evidence>
<evidence type="ECO:0000259" key="4">
    <source>
        <dbReference type="PROSITE" id="PS50837"/>
    </source>
</evidence>
<dbReference type="PANTHER" id="PTHR44791">
    <property type="entry name" value="TELOMERASE PROTEIN COMPONENT 1 TEP1"/>
    <property type="match status" value="1"/>
</dbReference>
<dbReference type="InterPro" id="IPR045804">
    <property type="entry name" value="DUF5920"/>
</dbReference>
<dbReference type="PROSITE" id="PS50082">
    <property type="entry name" value="WD_REPEATS_2"/>
    <property type="match status" value="7"/>
</dbReference>
<dbReference type="InterPro" id="IPR056829">
    <property type="entry name" value="Beta-prop_TEP1_2nd"/>
</dbReference>
<name>A0A1S3LZ45_SALSA</name>
<dbReference type="InterPro" id="IPR036322">
    <property type="entry name" value="WD40_repeat_dom_sf"/>
</dbReference>
<evidence type="ECO:0000313" key="8">
    <source>
        <dbReference type="RefSeq" id="XP_045550212.1"/>
    </source>
</evidence>
<dbReference type="PROSITE" id="PS00678">
    <property type="entry name" value="WD_REPEATS_1"/>
    <property type="match status" value="2"/>
</dbReference>
<dbReference type="KEGG" id="sasa:106569382"/>
<dbReference type="InterPro" id="IPR019775">
    <property type="entry name" value="WD40_repeat_CS"/>
</dbReference>
<evidence type="ECO:0000256" key="3">
    <source>
        <dbReference type="PROSITE-ProRule" id="PRU00221"/>
    </source>
</evidence>
<dbReference type="CDD" id="cd00200">
    <property type="entry name" value="WD40"/>
    <property type="match status" value="2"/>
</dbReference>
<keyword evidence="2" id="KW-0677">Repeat</keyword>
<keyword evidence="6" id="KW-1185">Reference proteome</keyword>
<dbReference type="Pfam" id="PF19334">
    <property type="entry name" value="DUF5920"/>
    <property type="match status" value="1"/>
</dbReference>
<dbReference type="InterPro" id="IPR001680">
    <property type="entry name" value="WD40_rpt"/>
</dbReference>
<dbReference type="Proteomes" id="UP001652741">
    <property type="component" value="Chromosome ssa14"/>
</dbReference>
<feature type="repeat" description="WD" evidence="3">
    <location>
        <begin position="1882"/>
        <end position="1914"/>
    </location>
</feature>
<dbReference type="Pfam" id="PF25047">
    <property type="entry name" value="Beta-prop_TEP1_2nd"/>
    <property type="match status" value="1"/>
</dbReference>
<feature type="repeat" description="WD" evidence="3">
    <location>
        <begin position="1758"/>
        <end position="1799"/>
    </location>
</feature>
<dbReference type="PROSITE" id="PS50837">
    <property type="entry name" value="NACHT"/>
    <property type="match status" value="1"/>
</dbReference>
<dbReference type="RefSeq" id="XP_045550212.1">
    <property type="nucleotide sequence ID" value="XM_045694256.1"/>
</dbReference>
<dbReference type="PROSITE" id="PS50988">
    <property type="entry name" value="TROVE"/>
    <property type="match status" value="1"/>
</dbReference>
<dbReference type="InterPro" id="IPR027417">
    <property type="entry name" value="P-loop_NTPase"/>
</dbReference>
<dbReference type="STRING" id="8030.ENSSSAP00000009539"/>
<dbReference type="InterPro" id="IPR052652">
    <property type="entry name" value="Telomerase_Complex_Comp"/>
</dbReference>
<dbReference type="GO" id="GO:0070034">
    <property type="term" value="F:telomerase RNA binding"/>
    <property type="evidence" value="ECO:0007669"/>
    <property type="project" value="TreeGrafter"/>
</dbReference>
<dbReference type="Pfam" id="PF13271">
    <property type="entry name" value="DUF4062"/>
    <property type="match status" value="1"/>
</dbReference>
<evidence type="ECO:0000313" key="7">
    <source>
        <dbReference type="RefSeq" id="XP_013996177.2"/>
    </source>
</evidence>
<feature type="repeat" description="WD" evidence="3">
    <location>
        <begin position="2123"/>
        <end position="2162"/>
    </location>
</feature>
<dbReference type="SUPFAM" id="SSF50978">
    <property type="entry name" value="WD40 repeat-like"/>
    <property type="match status" value="3"/>
</dbReference>
<dbReference type="GO" id="GO:0005697">
    <property type="term" value="C:telomerase holoenzyme complex"/>
    <property type="evidence" value="ECO:0007669"/>
    <property type="project" value="TreeGrafter"/>
</dbReference>
<keyword evidence="1 3" id="KW-0853">WD repeat</keyword>
<dbReference type="InterPro" id="IPR037214">
    <property type="entry name" value="TROVE_dom_sf"/>
</dbReference>
<evidence type="ECO:0000256" key="2">
    <source>
        <dbReference type="ARBA" id="ARBA00022737"/>
    </source>
</evidence>
<gene>
    <name evidence="7 8" type="primary">tep1</name>
</gene>
<dbReference type="Pfam" id="PF05729">
    <property type="entry name" value="NACHT"/>
    <property type="match status" value="1"/>
</dbReference>
<sequence>MKVLTLLQPHGAQDQQAASGGLYSNYLGQSMENRCLIHASVLPQAFSGPVSQPSSCPSLQPSRLTSTTSSFLSTTTSSLLSTTTSSLTSPCLTSPLLTSPLLSTENKFLKKDSLLFPHSLSLPSPSPLPPLFSSTLAPSTRVLPPTCSLPPPVLNVEERMGGEGRIRQPASEDALSYYEEMTVDSDQDSLMTEASTEMPVLDMVLDEEKLDQTMPFGKQEFGEMERGKDELEEELKDKKYLLLNEVCCSLVNTSTAPGQKDWDVEESVWKRIQNLSKAISTDDPQFLLKVAVYTRQELNIRITANFLLALAAHLPTTKPHVRRYFCAAVQLPSDWLEVVRLYSTCFGHSLPTCLKKALGDKFKQFNEYQLAKYNTRKHRCKHSCSRPKGKKPSTQQLEKWANMLGSDATNLQKYLKMEERPVVDKKQSEFSLKKMIKRLHIKEPAQHVLAILGKRYPGDPKAFSRSGLSGVWDRERAGQRMKLKQPDTWERKLSQEGNKASTWEKLIDSNSLPFMAMLRNLRNMITQGISERHHQKILGRLTFRKAVIQSRQFPFRFLSAYKVIMELNNMARASEKAVSSSKEILRGILKKIPKSKSLSRLDWETAGQKRMRVALGVPFVYRIYNMKKSQLKKASQRLYSQALLQQYRKALETAVQISCRYNVPPLPGRTVILFAGNMGEDSTWSATQDFCCPSDLEAENVDEAKEEKLTPSMLEVAVLLSLMIAHSAEHPQLIHFHWWGCAEVELKSDVLLDNVRHVMKQLEESQNAYDKHETFSSFMTREMTQKNKVDNIIVLGDRHLENNMDIALDRYRKDVNNNTLVVKIFFGKRTTDQSTDRNCVVLQGFSEQILRFVAERGSSRLLDHVEHIDKLHHIIPPQGGAKEAERESTITPLPATPKLRWRIVRVFVSSTFRDMHGERDVLVRSVFPELRRRAAPHCLYLQEVELRWGVTEEETGRVVELCLSEVCRSQLLLGILGERYGLLPPRPSLPDLPQYSWLDSAPSGLSITEMEIRQFQALHPDTAQNRMFCYFRTPHLSRSVPVAWRSDFSPESKEAECKMADLKRRIVDSEAKVTENYPCEWGGVVDGKPYVKGLEEFGKVVLEDLWGALLKQFVEETDESDSRPDLSAQEVHQGALQRQFFGRAKLLSGAVGKVQEAQLKGGMVLLEGAPGEGKTVFMAALANALRTPTKSQKTPRGDVISFSTAATQSACTVENLLRCLVQWLRRGNEKEDLPLPSSYKDLLTEFHSQLSDTRKDQPLALLVDGAEHVQDGTGQLTSDWIPQHLPQGVSLVLSVTSTSALLRVLAKRKRAFLFPLGQLSLPDRKEIVQKELGVYGKKLSDSAFNNQLQTLLMKKGAVSPLYLHLACEDLRNFASFEKMKESLQALPPSLSELVQHSLSRLQSQYREVGLGWALAALTVSSNGLRESDLYAILNMCNGLTSGGEKATWQDMLHLARKPIKRVPMANFSHMVRSLQSLIDPSRCYGPDDLLALTNPEVKLAFKKELLLPGEADWTRAHILLAAHLWVLADPQGTCTFLHCEASSIMNLPFHLMRSGQWEALHCLLSSYNFLFASVRHGLLHHLLETYSLFGKRFKSEGIGSWDTLDQSCLTDCLGFLQRHAPILSSWPALFLQQALNEPNHTDAHVWAQGMMGKGVHVMRCLNNEQHTQTETSKLVSTFSSEPTCVVVSPGGGVMAVGTGQGTLHLIHTETGQEVRSLVSSCDGISGCVFLREGLMGTTSFDGRIELWDVENGCRTALIDGHSNRITGSDVSADRKHLATVSLDLSLKVWSSPKGSLVTALSSTSPLNCVTFDPEGHLVAAGGWDGAVRLWNWLKGEVTTLSGHQRSVRSLSFSPSSSLLCSGCLSGEVRLWSVPASTCVGRYQAHSGSTEVLTFLLGGTVLLSAGSDHTVQLWSGGLGRSVNVFGESKESVIQESVIQKGKKMSTTEPAALCVAVTGGYAAVGYHGDGLKLFSLESGERTWASKDLRVSILCLMWLAADEPELLVSGGGDQRLRVWRQEEEAGMVLLGCFGVQQGPILALAQNSSYLASASDDCSIALWAVKDLTSDPWVDPSVISVLRGHSGGVTCLAFNLTGEELLSGGKDQVLMVWNTSSSPPTLTQSLPHCHGDWITGCVWGPNCVVSCSSDCKIRVWDLQKGRSVREILARSSLSAVCCLGEFVIAGCAEGELHVWKWDSGMEISTISAHRSRIHHCSVLPDPDKTKETKQEDMVVATASDDGTVKLWHPFQVQHHSTLQGHSGGIHGAVSKQEGVPAFLTVSQDRSLRSWSVAAAMESPLNQRGTVTALSFCQSGDLLLSGYESGRVELWKHNSAVGHKKVSDSSVTAICSMPDDQFAVGCRQRSVSVWKVEWNPQHNAASLLKVSTYSVPTPVMHLYYCSILLGTCEDGNIINVLADADREIDNWKDDTQILGMVANDEKSTWLVGEKKGQIVLGFMYAMGPKTDLQSSCGKIELEMEETCGGKGGWITAVTVERELVVCGDSKGNMWFNQPPNINSWSSRKPAHSDRISVLRLTNSTIISASHDRTVKMWDRNTKKQVGVFVCAGPVLVLEVNPHCSSELVCGDGLGQLYFLSWRE</sequence>
<dbReference type="CTD" id="7011"/>
<dbReference type="Gene3D" id="1.25.40.370">
    <property type="match status" value="1"/>
</dbReference>
<dbReference type="Pfam" id="PF00400">
    <property type="entry name" value="WD40"/>
    <property type="match status" value="5"/>
</dbReference>
<dbReference type="SMART" id="SM00320">
    <property type="entry name" value="WD40"/>
    <property type="match status" value="17"/>
</dbReference>
<evidence type="ECO:0000259" key="5">
    <source>
        <dbReference type="PROSITE" id="PS50988"/>
    </source>
</evidence>
<dbReference type="Pfam" id="PF05731">
    <property type="entry name" value="TROVE"/>
    <property type="match status" value="1"/>
</dbReference>
<protein>
    <submittedName>
        <fullName evidence="7 8">Telomerase protein component 1</fullName>
    </submittedName>
</protein>
<evidence type="ECO:0000256" key="1">
    <source>
        <dbReference type="ARBA" id="ARBA00022574"/>
    </source>
</evidence>
<dbReference type="InterPro" id="IPR015943">
    <property type="entry name" value="WD40/YVTN_repeat-like_dom_sf"/>
</dbReference>
<dbReference type="InterPro" id="IPR007111">
    <property type="entry name" value="NACHT_NTPase"/>
</dbReference>
<dbReference type="InterPro" id="IPR036465">
    <property type="entry name" value="vWFA_dom_sf"/>
</dbReference>
<proteinExistence type="predicted"/>
<dbReference type="PANTHER" id="PTHR44791:SF1">
    <property type="entry name" value="TELOMERASE PROTEIN COMPONENT 1"/>
    <property type="match status" value="1"/>
</dbReference>
<feature type="repeat" description="WD" evidence="3">
    <location>
        <begin position="1799"/>
        <end position="1831"/>
    </location>
</feature>
<feature type="repeat" description="WD" evidence="3">
    <location>
        <begin position="2519"/>
        <end position="2558"/>
    </location>
</feature>
<dbReference type="Pfam" id="PF25048">
    <property type="entry name" value="Beta-prop_TEP1_C"/>
    <property type="match status" value="1"/>
</dbReference>
<dbReference type="PROSITE" id="PS50294">
    <property type="entry name" value="WD_REPEATS_REGION"/>
    <property type="match status" value="5"/>
</dbReference>
<dbReference type="GO" id="GO:0000722">
    <property type="term" value="P:telomere maintenance via recombination"/>
    <property type="evidence" value="ECO:0007669"/>
    <property type="project" value="TreeGrafter"/>
</dbReference>
<reference evidence="7 8" key="1">
    <citation type="submission" date="2025-05" db="UniProtKB">
        <authorList>
            <consortium name="RefSeq"/>
        </authorList>
    </citation>
    <scope>IDENTIFICATION</scope>
</reference>
<dbReference type="PaxDb" id="8030-ENSSSAP00000009539"/>
<dbReference type="GO" id="GO:0003720">
    <property type="term" value="F:telomerase activity"/>
    <property type="evidence" value="ECO:0007669"/>
    <property type="project" value="TreeGrafter"/>
</dbReference>
<accession>A0A1S3LZ45</accession>
<dbReference type="SUPFAM" id="SSF140864">
    <property type="entry name" value="TROVE domain-like"/>
    <property type="match status" value="1"/>
</dbReference>
<dbReference type="GeneID" id="106569382"/>